<keyword evidence="7 13" id="KW-0418">Kinase</keyword>
<dbReference type="AlphaFoldDB" id="A0A1G5SAZ0"/>
<evidence type="ECO:0000256" key="10">
    <source>
        <dbReference type="ARBA" id="ARBA00047899"/>
    </source>
</evidence>
<evidence type="ECO:0000256" key="6">
    <source>
        <dbReference type="ARBA" id="ARBA00022741"/>
    </source>
</evidence>
<dbReference type="InterPro" id="IPR048148">
    <property type="entry name" value="Prot_kin_PA4780"/>
</dbReference>
<dbReference type="RefSeq" id="WP_090283721.1">
    <property type="nucleotide sequence ID" value="NZ_FMWO01000020.1"/>
</dbReference>
<evidence type="ECO:0000256" key="8">
    <source>
        <dbReference type="ARBA" id="ARBA00022840"/>
    </source>
</evidence>
<dbReference type="PROSITE" id="PS01245">
    <property type="entry name" value="RIO1"/>
    <property type="match status" value="1"/>
</dbReference>
<dbReference type="Gene3D" id="3.30.200.20">
    <property type="entry name" value="Phosphorylase Kinase, domain 1"/>
    <property type="match status" value="1"/>
</dbReference>
<dbReference type="PANTHER" id="PTHR45723">
    <property type="entry name" value="SERINE/THREONINE-PROTEIN KINASE RIO1"/>
    <property type="match status" value="1"/>
</dbReference>
<dbReference type="STRING" id="51642.NSMM_150070"/>
<dbReference type="NCBIfam" id="NF041645">
    <property type="entry name" value="prot_kin_PA4780"/>
    <property type="match status" value="1"/>
</dbReference>
<keyword evidence="14" id="KW-1185">Reference proteome</keyword>
<dbReference type="GO" id="GO:0046872">
    <property type="term" value="F:metal ion binding"/>
    <property type="evidence" value="ECO:0007669"/>
    <property type="project" value="UniProtKB-KW"/>
</dbReference>
<dbReference type="SMART" id="SM00090">
    <property type="entry name" value="RIO"/>
    <property type="match status" value="1"/>
</dbReference>
<evidence type="ECO:0000313" key="13">
    <source>
        <dbReference type="EMBL" id="SCZ84332.1"/>
    </source>
</evidence>
<organism evidence="13 14">
    <name type="scientific">Nitrosomonas mobilis</name>
    <dbReference type="NCBI Taxonomy" id="51642"/>
    <lineage>
        <taxon>Bacteria</taxon>
        <taxon>Pseudomonadati</taxon>
        <taxon>Pseudomonadota</taxon>
        <taxon>Betaproteobacteria</taxon>
        <taxon>Nitrosomonadales</taxon>
        <taxon>Nitrosomonadaceae</taxon>
        <taxon>Nitrosomonas</taxon>
    </lineage>
</organism>
<comment type="catalytic activity">
    <reaction evidence="10">
        <text>L-threonyl-[protein] + ATP = O-phospho-L-threonyl-[protein] + ADP + H(+)</text>
        <dbReference type="Rhea" id="RHEA:46608"/>
        <dbReference type="Rhea" id="RHEA-COMP:11060"/>
        <dbReference type="Rhea" id="RHEA-COMP:11605"/>
        <dbReference type="ChEBI" id="CHEBI:15378"/>
        <dbReference type="ChEBI" id="CHEBI:30013"/>
        <dbReference type="ChEBI" id="CHEBI:30616"/>
        <dbReference type="ChEBI" id="CHEBI:61977"/>
        <dbReference type="ChEBI" id="CHEBI:456216"/>
        <dbReference type="EC" id="2.7.11.1"/>
    </reaction>
</comment>
<accession>A0A1G5SAZ0</accession>
<evidence type="ECO:0000256" key="5">
    <source>
        <dbReference type="ARBA" id="ARBA00022723"/>
    </source>
</evidence>
<reference evidence="13 14" key="1">
    <citation type="submission" date="2016-10" db="EMBL/GenBank/DDBJ databases">
        <authorList>
            <person name="de Groot N.N."/>
        </authorList>
    </citation>
    <scope>NUCLEOTIDE SEQUENCE [LARGE SCALE GENOMIC DNA]</scope>
    <source>
        <strain evidence="13">1</strain>
    </source>
</reference>
<dbReference type="EMBL" id="FMWO01000020">
    <property type="protein sequence ID" value="SCZ84332.1"/>
    <property type="molecule type" value="Genomic_DNA"/>
</dbReference>
<evidence type="ECO:0000259" key="12">
    <source>
        <dbReference type="SMART" id="SM00090"/>
    </source>
</evidence>
<dbReference type="Gene3D" id="1.10.510.10">
    <property type="entry name" value="Transferase(Phosphotransferase) domain 1"/>
    <property type="match status" value="1"/>
</dbReference>
<dbReference type="OrthoDB" id="9795258at2"/>
<evidence type="ECO:0000256" key="7">
    <source>
        <dbReference type="ARBA" id="ARBA00022777"/>
    </source>
</evidence>
<dbReference type="InterPro" id="IPR051272">
    <property type="entry name" value="RIO-type_Ser/Thr_kinase"/>
</dbReference>
<dbReference type="GO" id="GO:0005524">
    <property type="term" value="F:ATP binding"/>
    <property type="evidence" value="ECO:0007669"/>
    <property type="project" value="UniProtKB-KW"/>
</dbReference>
<proteinExistence type="inferred from homology"/>
<keyword evidence="4" id="KW-0808">Transferase</keyword>
<feature type="domain" description="RIO kinase" evidence="12">
    <location>
        <begin position="2"/>
        <end position="234"/>
    </location>
</feature>
<dbReference type="GO" id="GO:0004674">
    <property type="term" value="F:protein serine/threonine kinase activity"/>
    <property type="evidence" value="ECO:0007669"/>
    <property type="project" value="UniProtKB-KW"/>
</dbReference>
<evidence type="ECO:0000256" key="2">
    <source>
        <dbReference type="ARBA" id="ARBA00012513"/>
    </source>
</evidence>
<evidence type="ECO:0000256" key="4">
    <source>
        <dbReference type="ARBA" id="ARBA00022679"/>
    </source>
</evidence>
<dbReference type="Pfam" id="PF01163">
    <property type="entry name" value="RIO1"/>
    <property type="match status" value="1"/>
</dbReference>
<evidence type="ECO:0000256" key="1">
    <source>
        <dbReference type="ARBA" id="ARBA00009196"/>
    </source>
</evidence>
<evidence type="ECO:0000256" key="3">
    <source>
        <dbReference type="ARBA" id="ARBA00022527"/>
    </source>
</evidence>
<keyword evidence="8" id="KW-0067">ATP-binding</keyword>
<keyword evidence="5" id="KW-0479">Metal-binding</keyword>
<keyword evidence="3" id="KW-0723">Serine/threonine-protein kinase</keyword>
<dbReference type="InterPro" id="IPR000687">
    <property type="entry name" value="RIO_kinase"/>
</dbReference>
<dbReference type="Proteomes" id="UP000198729">
    <property type="component" value="Unassembled WGS sequence"/>
</dbReference>
<dbReference type="InterPro" id="IPR011009">
    <property type="entry name" value="Kinase-like_dom_sf"/>
</dbReference>
<dbReference type="SUPFAM" id="SSF56112">
    <property type="entry name" value="Protein kinase-like (PK-like)"/>
    <property type="match status" value="1"/>
</dbReference>
<protein>
    <recommendedName>
        <fullName evidence="2">non-specific serine/threonine protein kinase</fullName>
        <ecNumber evidence="2">2.7.11.1</ecNumber>
    </recommendedName>
</protein>
<name>A0A1G5SAZ0_9PROT</name>
<dbReference type="InterPro" id="IPR018934">
    <property type="entry name" value="RIO_dom"/>
</dbReference>
<evidence type="ECO:0000256" key="11">
    <source>
        <dbReference type="ARBA" id="ARBA00048679"/>
    </source>
</evidence>
<dbReference type="InterPro" id="IPR018935">
    <property type="entry name" value="RIO_kinase_CS"/>
</dbReference>
<comment type="similarity">
    <text evidence="1">Belongs to the protein kinase superfamily. RIO-type Ser/Thr kinase family.</text>
</comment>
<dbReference type="EC" id="2.7.11.1" evidence="2"/>
<sequence length="291" mass="33282">MKTPSRMEPLIEEGLIDSVVCEIMSGKEAMLYVVKCGEEYRCAKVYKEKQKRNFRQNSCYLEGREINSRRRSRFVRSSSNFVKTIRDDAWHSVEVDTLGRLTTANVVIPKFYNFFEGVLLMELIVDSNGSVAPRLNQLELTADQARIYHGFLIQQVVRMLCSGIVHGDLSEYNVLIGNTGPVIIDFPQAVHAAYNNSAEAILKRDVKNIAAFLGKFAPELAYTDYGSEIWSLYQTGKLHLNVNLTGQIELCRKPVNLDVVLSAINIAIKKETAWRRYKSERWTSERRWQCS</sequence>
<evidence type="ECO:0000256" key="9">
    <source>
        <dbReference type="ARBA" id="ARBA00022842"/>
    </source>
</evidence>
<comment type="catalytic activity">
    <reaction evidence="11">
        <text>L-seryl-[protein] + ATP = O-phospho-L-seryl-[protein] + ADP + H(+)</text>
        <dbReference type="Rhea" id="RHEA:17989"/>
        <dbReference type="Rhea" id="RHEA-COMP:9863"/>
        <dbReference type="Rhea" id="RHEA-COMP:11604"/>
        <dbReference type="ChEBI" id="CHEBI:15378"/>
        <dbReference type="ChEBI" id="CHEBI:29999"/>
        <dbReference type="ChEBI" id="CHEBI:30616"/>
        <dbReference type="ChEBI" id="CHEBI:83421"/>
        <dbReference type="ChEBI" id="CHEBI:456216"/>
        <dbReference type="EC" id="2.7.11.1"/>
    </reaction>
</comment>
<gene>
    <name evidence="13" type="ORF">NSMM_150070</name>
</gene>
<evidence type="ECO:0000313" key="14">
    <source>
        <dbReference type="Proteomes" id="UP000198729"/>
    </source>
</evidence>
<keyword evidence="9" id="KW-0460">Magnesium</keyword>
<keyword evidence="6" id="KW-0547">Nucleotide-binding</keyword>